<proteinExistence type="inferred from homology"/>
<name>A0A8J4XAF4_CLAMG</name>
<dbReference type="InterPro" id="IPR033113">
    <property type="entry name" value="PLA2_histidine"/>
</dbReference>
<dbReference type="Gene3D" id="1.20.90.10">
    <property type="entry name" value="Phospholipase A2 domain"/>
    <property type="match status" value="1"/>
</dbReference>
<feature type="non-terminal residue" evidence="8">
    <location>
        <position position="91"/>
    </location>
</feature>
<evidence type="ECO:0000259" key="7">
    <source>
        <dbReference type="SMART" id="SM00085"/>
    </source>
</evidence>
<feature type="binding site" evidence="4">
    <location>
        <position position="45"/>
    </location>
    <ligand>
        <name>Ca(2+)</name>
        <dbReference type="ChEBI" id="CHEBI:29108"/>
    </ligand>
</feature>
<evidence type="ECO:0000313" key="8">
    <source>
        <dbReference type="EMBL" id="KAF5908026.1"/>
    </source>
</evidence>
<dbReference type="GO" id="GO:0005543">
    <property type="term" value="F:phospholipid binding"/>
    <property type="evidence" value="ECO:0007669"/>
    <property type="project" value="TreeGrafter"/>
</dbReference>
<dbReference type="InterPro" id="IPR001211">
    <property type="entry name" value="PLA2"/>
</dbReference>
<evidence type="ECO:0000256" key="6">
    <source>
        <dbReference type="RuleBase" id="RU003654"/>
    </source>
</evidence>
<dbReference type="InterPro" id="IPR036444">
    <property type="entry name" value="PLipase_A2_dom_sf"/>
</dbReference>
<keyword evidence="4" id="KW-0479">Metal-binding</keyword>
<dbReference type="OrthoDB" id="10069378at2759"/>
<dbReference type="SUPFAM" id="SSF48619">
    <property type="entry name" value="Phospholipase A2, PLA2"/>
    <property type="match status" value="1"/>
</dbReference>
<dbReference type="AlphaFoldDB" id="A0A8J4XAF4"/>
<evidence type="ECO:0000256" key="5">
    <source>
        <dbReference type="PIRSR" id="PIRSR601211-3"/>
    </source>
</evidence>
<evidence type="ECO:0000256" key="4">
    <source>
        <dbReference type="PIRSR" id="PIRSR601211-2"/>
    </source>
</evidence>
<accession>A0A8J4XAF4</accession>
<evidence type="ECO:0000313" key="9">
    <source>
        <dbReference type="Proteomes" id="UP000727407"/>
    </source>
</evidence>
<dbReference type="GO" id="GO:0005576">
    <property type="term" value="C:extracellular region"/>
    <property type="evidence" value="ECO:0007669"/>
    <property type="project" value="UniProtKB-SubCell"/>
</dbReference>
<dbReference type="PROSITE" id="PS00118">
    <property type="entry name" value="PA2_HIS"/>
    <property type="match status" value="1"/>
</dbReference>
<comment type="similarity">
    <text evidence="6">Belongs to the phospholipase A2 family.</text>
</comment>
<comment type="cofactor">
    <cofactor evidence="4">
        <name>Ca(2+)</name>
        <dbReference type="ChEBI" id="CHEBI:29108"/>
    </cofactor>
    <text evidence="4">Binds 1 Ca(2+) ion per subunit.</text>
</comment>
<evidence type="ECO:0000256" key="1">
    <source>
        <dbReference type="ARBA" id="ARBA00004613"/>
    </source>
</evidence>
<dbReference type="GO" id="GO:0016042">
    <property type="term" value="P:lipid catabolic process"/>
    <property type="evidence" value="ECO:0007669"/>
    <property type="project" value="InterPro"/>
</dbReference>
<feature type="binding site" evidence="4">
    <location>
        <position position="43"/>
    </location>
    <ligand>
        <name>Ca(2+)</name>
        <dbReference type="ChEBI" id="CHEBI:29108"/>
    </ligand>
</feature>
<dbReference type="GO" id="GO:0050482">
    <property type="term" value="P:arachidonate secretion"/>
    <property type="evidence" value="ECO:0007669"/>
    <property type="project" value="InterPro"/>
</dbReference>
<dbReference type="PANTHER" id="PTHR11716:SF4">
    <property type="entry name" value="GROUP 10 SECRETORY PHOSPHOLIPASE A2"/>
    <property type="match status" value="1"/>
</dbReference>
<organism evidence="8 9">
    <name type="scientific">Clarias magur</name>
    <name type="common">Asian catfish</name>
    <name type="synonym">Macropteronotus magur</name>
    <dbReference type="NCBI Taxonomy" id="1594786"/>
    <lineage>
        <taxon>Eukaryota</taxon>
        <taxon>Metazoa</taxon>
        <taxon>Chordata</taxon>
        <taxon>Craniata</taxon>
        <taxon>Vertebrata</taxon>
        <taxon>Euteleostomi</taxon>
        <taxon>Actinopterygii</taxon>
        <taxon>Neopterygii</taxon>
        <taxon>Teleostei</taxon>
        <taxon>Ostariophysi</taxon>
        <taxon>Siluriformes</taxon>
        <taxon>Clariidae</taxon>
        <taxon>Clarias</taxon>
    </lineage>
</organism>
<dbReference type="GO" id="GO:0047498">
    <property type="term" value="F:calcium-dependent phospholipase A2 activity"/>
    <property type="evidence" value="ECO:0007669"/>
    <property type="project" value="TreeGrafter"/>
</dbReference>
<dbReference type="GO" id="GO:0005509">
    <property type="term" value="F:calcium ion binding"/>
    <property type="evidence" value="ECO:0007669"/>
    <property type="project" value="InterPro"/>
</dbReference>
<comment type="caution">
    <text evidence="8">The sequence shown here is derived from an EMBL/GenBank/DDBJ whole genome shotgun (WGS) entry which is preliminary data.</text>
</comment>
<gene>
    <name evidence="8" type="ORF">DAT39_002194</name>
</gene>
<sequence length="91" mass="9984">SMASLADERSMRSKRNVLDLGGVIRCTTGRAASSYVGYGCHCGLGGKGSPKDKTDWCCHKHDCCYDNVKAAGCRTLTNNYRWTCKNQQVNC</sequence>
<dbReference type="PRINTS" id="PR00389">
    <property type="entry name" value="PHPHLIPASEA2"/>
</dbReference>
<protein>
    <submittedName>
        <fullName evidence="8">Group 10 secretory phospholipase A2-like</fullName>
    </submittedName>
</protein>
<dbReference type="GO" id="GO:0006644">
    <property type="term" value="P:phospholipid metabolic process"/>
    <property type="evidence" value="ECO:0007669"/>
    <property type="project" value="InterPro"/>
</dbReference>
<reference evidence="8" key="1">
    <citation type="submission" date="2020-07" db="EMBL/GenBank/DDBJ databases">
        <title>Clarias magur genome sequencing, assembly and annotation.</title>
        <authorList>
            <person name="Kushwaha B."/>
            <person name="Kumar R."/>
            <person name="Das P."/>
            <person name="Joshi C.G."/>
            <person name="Kumar D."/>
            <person name="Nagpure N.S."/>
            <person name="Pandey M."/>
            <person name="Agarwal S."/>
            <person name="Srivastava S."/>
            <person name="Singh M."/>
            <person name="Sahoo L."/>
            <person name="Jayasankar P."/>
            <person name="Meher P.K."/>
            <person name="Koringa P.G."/>
            <person name="Iquebal M.A."/>
            <person name="Das S.P."/>
            <person name="Bit A."/>
            <person name="Patnaik S."/>
            <person name="Patel N."/>
            <person name="Shah T.M."/>
            <person name="Hinsu A."/>
            <person name="Jena J.K."/>
        </authorList>
    </citation>
    <scope>NUCLEOTIDE SEQUENCE</scope>
    <source>
        <strain evidence="8">CIFAMagur01</strain>
        <tissue evidence="8">Testis</tissue>
    </source>
</reference>
<feature type="disulfide bond" evidence="5">
    <location>
        <begin position="42"/>
        <end position="58"/>
    </location>
</feature>
<dbReference type="PANTHER" id="PTHR11716">
    <property type="entry name" value="PHOSPHOLIPASE A2 FAMILY MEMBER"/>
    <property type="match status" value="1"/>
</dbReference>
<keyword evidence="3 5" id="KW-1015">Disulfide bond</keyword>
<evidence type="ECO:0000256" key="3">
    <source>
        <dbReference type="ARBA" id="ARBA00023157"/>
    </source>
</evidence>
<keyword evidence="4" id="KW-0106">Calcium</keyword>
<feature type="domain" description="Phospholipase A2-like central" evidence="7">
    <location>
        <begin position="16"/>
        <end position="91"/>
    </location>
</feature>
<feature type="non-terminal residue" evidence="8">
    <location>
        <position position="1"/>
    </location>
</feature>
<feature type="binding site" evidence="4">
    <location>
        <position position="62"/>
    </location>
    <ligand>
        <name>Ca(2+)</name>
        <dbReference type="ChEBI" id="CHEBI:29108"/>
    </ligand>
</feature>
<dbReference type="Pfam" id="PF00068">
    <property type="entry name" value="Phospholip_A2_1"/>
    <property type="match status" value="1"/>
</dbReference>
<keyword evidence="2" id="KW-0964">Secreted</keyword>
<keyword evidence="9" id="KW-1185">Reference proteome</keyword>
<dbReference type="InterPro" id="IPR016090">
    <property type="entry name" value="PLA2-like_dom"/>
</dbReference>
<evidence type="ECO:0000256" key="2">
    <source>
        <dbReference type="ARBA" id="ARBA00022525"/>
    </source>
</evidence>
<dbReference type="SMART" id="SM00085">
    <property type="entry name" value="PA2c"/>
    <property type="match status" value="1"/>
</dbReference>
<dbReference type="EMBL" id="QNUK01000016">
    <property type="protein sequence ID" value="KAF5908026.1"/>
    <property type="molecule type" value="Genomic_DNA"/>
</dbReference>
<dbReference type="Proteomes" id="UP000727407">
    <property type="component" value="Unassembled WGS sequence"/>
</dbReference>
<dbReference type="CDD" id="cd00125">
    <property type="entry name" value="PLA2c"/>
    <property type="match status" value="1"/>
</dbReference>
<comment type="subcellular location">
    <subcellularLocation>
        <location evidence="1">Secreted</location>
    </subcellularLocation>
</comment>